<evidence type="ECO:0000256" key="3">
    <source>
        <dbReference type="ARBA" id="ARBA00023052"/>
    </source>
</evidence>
<reference evidence="6 7" key="1">
    <citation type="submission" date="2014-03" db="EMBL/GenBank/DDBJ databases">
        <title>Genome sequence of Bordetella bronchiseptica.</title>
        <authorList>
            <person name="Harvill E."/>
            <person name="Goodfield L.L."/>
            <person name="Ivanov Y.V."/>
            <person name="Meyer J.A."/>
            <person name="Muse S.J."/>
            <person name="Jacobs N."/>
            <person name="Bendor L."/>
            <person name="Smallridge W.E."/>
            <person name="Brinkac L.M."/>
            <person name="Sanka R."/>
            <person name="Kim M."/>
            <person name="Losada L."/>
        </authorList>
    </citation>
    <scope>NUCLEOTIDE SEQUENCE [LARGE SCALE GENOMIC DNA]</scope>
    <source>
        <strain evidence="6 7">00-P-2796</strain>
    </source>
</reference>
<evidence type="ECO:0000259" key="4">
    <source>
        <dbReference type="Pfam" id="PF00205"/>
    </source>
</evidence>
<sequence length="407" mass="44265">PSEYRIAGRHGGADADSIAAAVKVIKAGKRVAILAGLGSIDSDASDDIGQLAEMLSAPVACVYLHNDAFRGSHPLAVGPIGYQGSEAAMRLLSESDVIVALGTRLNSFGTTPQYGVDFFPRSAKLIHNSINPLELGALRRLDVGLLGDCREVTRQLIGALKDQELQVEHAEQRSRIAQRKDEWSRKLKDLSHQEGNPIHPKRALWEVAQAVAEFGADTTVVADVGNISGSANAYFTRFEKPRRWIAAGSLGGIGVGFPTALGVKLARPEAPVLALVGDGAWSMAMQEVMTAVREKLPLITVIFNNTVYGAERRNQYDFFGERYFYTDLENPSFAQIAEDMGARGVRIERHEDIGEAVKTALASDQPSVIEIMTDSKVLNEPYRRDALKLPVRILDAYQQDSTPVARS</sequence>
<protein>
    <submittedName>
        <fullName evidence="6">Sulfoacetaldehyde acetyltransferase</fullName>
    </submittedName>
</protein>
<dbReference type="InterPro" id="IPR029061">
    <property type="entry name" value="THDP-binding"/>
</dbReference>
<keyword evidence="7" id="KW-1185">Reference proteome</keyword>
<dbReference type="InterPro" id="IPR012000">
    <property type="entry name" value="Thiamin_PyroP_enz_cen_dom"/>
</dbReference>
<evidence type="ECO:0000256" key="2">
    <source>
        <dbReference type="ARBA" id="ARBA00007812"/>
    </source>
</evidence>
<gene>
    <name evidence="6" type="ORF">L490_5282</name>
</gene>
<dbReference type="InterPro" id="IPR029035">
    <property type="entry name" value="DHS-like_NAD/FAD-binding_dom"/>
</dbReference>
<dbReference type="SUPFAM" id="SSF52467">
    <property type="entry name" value="DHS-like NAD/FAD-binding domain"/>
    <property type="match status" value="1"/>
</dbReference>
<dbReference type="InterPro" id="IPR000399">
    <property type="entry name" value="TPP-bd_CS"/>
</dbReference>
<comment type="caution">
    <text evidence="6">The sequence shown here is derived from an EMBL/GenBank/DDBJ whole genome shotgun (WGS) entry which is preliminary data.</text>
</comment>
<dbReference type="Pfam" id="PF00205">
    <property type="entry name" value="TPP_enzyme_M"/>
    <property type="match status" value="1"/>
</dbReference>
<dbReference type="EMBL" id="JGWH01000023">
    <property type="protein sequence ID" value="KCV37901.1"/>
    <property type="molecule type" value="Genomic_DNA"/>
</dbReference>
<dbReference type="Pfam" id="PF02775">
    <property type="entry name" value="TPP_enzyme_C"/>
    <property type="match status" value="1"/>
</dbReference>
<feature type="domain" description="Thiamine pyrophosphate enzyme TPP-binding" evidence="5">
    <location>
        <begin position="223"/>
        <end position="371"/>
    </location>
</feature>
<comment type="cofactor">
    <cofactor evidence="1">
        <name>thiamine diphosphate</name>
        <dbReference type="ChEBI" id="CHEBI:58937"/>
    </cofactor>
</comment>
<proteinExistence type="inferred from homology"/>
<dbReference type="Gene3D" id="3.40.50.1220">
    <property type="entry name" value="TPP-binding domain"/>
    <property type="match status" value="1"/>
</dbReference>
<dbReference type="InterPro" id="IPR011766">
    <property type="entry name" value="TPP_enzyme_TPP-bd"/>
</dbReference>
<evidence type="ECO:0000313" key="6">
    <source>
        <dbReference type="EMBL" id="KCV37901.1"/>
    </source>
</evidence>
<dbReference type="RefSeq" id="WP_033474194.1">
    <property type="nucleotide sequence ID" value="NZ_JGWH01000023.1"/>
</dbReference>
<dbReference type="SUPFAM" id="SSF52518">
    <property type="entry name" value="Thiamin diphosphate-binding fold (THDP-binding)"/>
    <property type="match status" value="1"/>
</dbReference>
<dbReference type="PANTHER" id="PTHR18968">
    <property type="entry name" value="THIAMINE PYROPHOSPHATE ENZYMES"/>
    <property type="match status" value="1"/>
</dbReference>
<dbReference type="PANTHER" id="PTHR18968:SF13">
    <property type="entry name" value="ACETOLACTATE SYNTHASE CATALYTIC SUBUNIT, MITOCHONDRIAL"/>
    <property type="match status" value="1"/>
</dbReference>
<dbReference type="Gene3D" id="3.40.50.970">
    <property type="match status" value="1"/>
</dbReference>
<organism evidence="6 7">
    <name type="scientific">Bordetella bronchiseptica 00-P-2796</name>
    <dbReference type="NCBI Taxonomy" id="1331199"/>
    <lineage>
        <taxon>Bacteria</taxon>
        <taxon>Pseudomonadati</taxon>
        <taxon>Pseudomonadota</taxon>
        <taxon>Betaproteobacteria</taxon>
        <taxon>Burkholderiales</taxon>
        <taxon>Alcaligenaceae</taxon>
        <taxon>Bordetella</taxon>
    </lineage>
</organism>
<dbReference type="PROSITE" id="PS00187">
    <property type="entry name" value="TPP_ENZYMES"/>
    <property type="match status" value="1"/>
</dbReference>
<feature type="domain" description="Thiamine pyrophosphate enzyme central" evidence="4">
    <location>
        <begin position="18"/>
        <end position="156"/>
    </location>
</feature>
<evidence type="ECO:0000259" key="5">
    <source>
        <dbReference type="Pfam" id="PF02775"/>
    </source>
</evidence>
<dbReference type="Proteomes" id="UP000025756">
    <property type="component" value="Unassembled WGS sequence"/>
</dbReference>
<evidence type="ECO:0000256" key="1">
    <source>
        <dbReference type="ARBA" id="ARBA00001964"/>
    </source>
</evidence>
<accession>A0ABR4RK70</accession>
<evidence type="ECO:0000313" key="7">
    <source>
        <dbReference type="Proteomes" id="UP000025756"/>
    </source>
</evidence>
<feature type="non-terminal residue" evidence="6">
    <location>
        <position position="1"/>
    </location>
</feature>
<dbReference type="InterPro" id="IPR045229">
    <property type="entry name" value="TPP_enz"/>
</dbReference>
<name>A0ABR4RK70_BORBO</name>
<comment type="similarity">
    <text evidence="2">Belongs to the TPP enzyme family.</text>
</comment>
<keyword evidence="3" id="KW-0786">Thiamine pyrophosphate</keyword>